<evidence type="ECO:0000313" key="1">
    <source>
        <dbReference type="EMBL" id="KZS06288.1"/>
    </source>
</evidence>
<organism evidence="1 2">
    <name type="scientific">Daphnia magna</name>
    <dbReference type="NCBI Taxonomy" id="35525"/>
    <lineage>
        <taxon>Eukaryota</taxon>
        <taxon>Metazoa</taxon>
        <taxon>Ecdysozoa</taxon>
        <taxon>Arthropoda</taxon>
        <taxon>Crustacea</taxon>
        <taxon>Branchiopoda</taxon>
        <taxon>Diplostraca</taxon>
        <taxon>Cladocera</taxon>
        <taxon>Anomopoda</taxon>
        <taxon>Daphniidae</taxon>
        <taxon>Daphnia</taxon>
    </lineage>
</organism>
<dbReference type="AlphaFoldDB" id="A0A164NW14"/>
<accession>A0A164NW14</accession>
<reference evidence="1 2" key="1">
    <citation type="submission" date="2016-03" db="EMBL/GenBank/DDBJ databases">
        <title>EvidentialGene: Evidence-directed Construction of Genes on Genomes.</title>
        <authorList>
            <person name="Gilbert D.G."/>
            <person name="Choi J.-H."/>
            <person name="Mockaitis K."/>
            <person name="Colbourne J."/>
            <person name="Pfrender M."/>
        </authorList>
    </citation>
    <scope>NUCLEOTIDE SEQUENCE [LARGE SCALE GENOMIC DNA]</scope>
    <source>
        <strain evidence="1 2">Xinb3</strain>
        <tissue evidence="1">Complete organism</tissue>
    </source>
</reference>
<dbReference type="Proteomes" id="UP000076858">
    <property type="component" value="Unassembled WGS sequence"/>
</dbReference>
<evidence type="ECO:0000313" key="2">
    <source>
        <dbReference type="Proteomes" id="UP000076858"/>
    </source>
</evidence>
<sequence length="62" mass="7091">MINITSDVTSGVFVTFTCLVFQRIFHQIIMGLHLSCYWLSAECRLCSILNILLVTTLKYATF</sequence>
<dbReference type="EMBL" id="LRGB01002793">
    <property type="protein sequence ID" value="KZS06288.1"/>
    <property type="molecule type" value="Genomic_DNA"/>
</dbReference>
<comment type="caution">
    <text evidence="1">The sequence shown here is derived from an EMBL/GenBank/DDBJ whole genome shotgun (WGS) entry which is preliminary data.</text>
</comment>
<name>A0A164NW14_9CRUS</name>
<protein>
    <submittedName>
        <fullName evidence="1">Uncharacterized protein</fullName>
    </submittedName>
</protein>
<keyword evidence="2" id="KW-1185">Reference proteome</keyword>
<gene>
    <name evidence="1" type="ORF">APZ42_030287</name>
</gene>
<proteinExistence type="predicted"/>